<gene>
    <name evidence="3" type="ORF">LCGC14_0860410</name>
</gene>
<dbReference type="AlphaFoldDB" id="A0A0F9SEN8"/>
<accession>A0A0F9SEN8</accession>
<feature type="transmembrane region" description="Helical" evidence="2">
    <location>
        <begin position="6"/>
        <end position="27"/>
    </location>
</feature>
<sequence>MPDATLIQIIIQGGAVGLMAALFFFLYKFSIKALALVENVLTNHLEHLTESADGLNRSVERMMDRMDYWLFKIPPGPSSDEPSSSEPASDSDEAPPA</sequence>
<evidence type="ECO:0000256" key="1">
    <source>
        <dbReference type="SAM" id="MobiDB-lite"/>
    </source>
</evidence>
<feature type="compositionally biased region" description="Low complexity" evidence="1">
    <location>
        <begin position="78"/>
        <end position="88"/>
    </location>
</feature>
<protein>
    <submittedName>
        <fullName evidence="3">Uncharacterized protein</fullName>
    </submittedName>
</protein>
<organism evidence="3">
    <name type="scientific">marine sediment metagenome</name>
    <dbReference type="NCBI Taxonomy" id="412755"/>
    <lineage>
        <taxon>unclassified sequences</taxon>
        <taxon>metagenomes</taxon>
        <taxon>ecological metagenomes</taxon>
    </lineage>
</organism>
<proteinExistence type="predicted"/>
<name>A0A0F9SEN8_9ZZZZ</name>
<comment type="caution">
    <text evidence="3">The sequence shown here is derived from an EMBL/GenBank/DDBJ whole genome shotgun (WGS) entry which is preliminary data.</text>
</comment>
<reference evidence="3" key="1">
    <citation type="journal article" date="2015" name="Nature">
        <title>Complex archaea that bridge the gap between prokaryotes and eukaryotes.</title>
        <authorList>
            <person name="Spang A."/>
            <person name="Saw J.H."/>
            <person name="Jorgensen S.L."/>
            <person name="Zaremba-Niedzwiedzka K."/>
            <person name="Martijn J."/>
            <person name="Lind A.E."/>
            <person name="van Eijk R."/>
            <person name="Schleper C."/>
            <person name="Guy L."/>
            <person name="Ettema T.J."/>
        </authorList>
    </citation>
    <scope>NUCLEOTIDE SEQUENCE</scope>
</reference>
<evidence type="ECO:0000313" key="3">
    <source>
        <dbReference type="EMBL" id="KKN27848.1"/>
    </source>
</evidence>
<keyword evidence="2" id="KW-0472">Membrane</keyword>
<evidence type="ECO:0000256" key="2">
    <source>
        <dbReference type="SAM" id="Phobius"/>
    </source>
</evidence>
<keyword evidence="2" id="KW-0812">Transmembrane</keyword>
<keyword evidence="2" id="KW-1133">Transmembrane helix</keyword>
<feature type="region of interest" description="Disordered" evidence="1">
    <location>
        <begin position="73"/>
        <end position="97"/>
    </location>
</feature>
<dbReference type="EMBL" id="LAZR01002610">
    <property type="protein sequence ID" value="KKN27848.1"/>
    <property type="molecule type" value="Genomic_DNA"/>
</dbReference>